<dbReference type="InterPro" id="IPR001789">
    <property type="entry name" value="Sig_transdc_resp-reg_receiver"/>
</dbReference>
<dbReference type="CDD" id="cd17594">
    <property type="entry name" value="REC_OmpR_VirG"/>
    <property type="match status" value="1"/>
</dbReference>
<evidence type="ECO:0000313" key="4">
    <source>
        <dbReference type="EMBL" id="AAN65986.1"/>
    </source>
</evidence>
<dbReference type="eggNOG" id="COG2204">
    <property type="taxonomic scope" value="Bacteria"/>
</dbReference>
<dbReference type="DNASU" id="1044062"/>
<reference evidence="4 5" key="1">
    <citation type="journal article" date="2002" name="Environ. Microbiol.">
        <title>Complete genome sequence and comparative analysis of the metabolically versatile Pseudomonas putida KT2440.</title>
        <authorList>
            <person name="Nelson K.E."/>
            <person name="Weinel C."/>
            <person name="Paulsen I.T."/>
            <person name="Dodson R.J."/>
            <person name="Hilbert H."/>
            <person name="Martins dos Santos V.A."/>
            <person name="Fouts D.E."/>
            <person name="Gill S.R."/>
            <person name="Pop M."/>
            <person name="Holmes M."/>
            <person name="Brinkac L."/>
            <person name="Beanan M."/>
            <person name="DeBoy R.T."/>
            <person name="Daugherty S."/>
            <person name="Kolonay J."/>
            <person name="Madupu R."/>
            <person name="Nelson W."/>
            <person name="White O."/>
            <person name="Peterson J."/>
            <person name="Khouri H."/>
            <person name="Hance I."/>
            <person name="Chris Lee P."/>
            <person name="Holtzapple E."/>
            <person name="Scanlan D."/>
            <person name="Tran K."/>
            <person name="Moazzez A."/>
            <person name="Utterback T."/>
            <person name="Rizzo M."/>
            <person name="Lee K."/>
            <person name="Kosack D."/>
            <person name="Moestl D."/>
            <person name="Wedler H."/>
            <person name="Lauber J."/>
            <person name="Stjepandic D."/>
            <person name="Hoheisel J."/>
            <person name="Straetz M."/>
            <person name="Heim S."/>
            <person name="Kiewitz C."/>
            <person name="Eisen J.A."/>
            <person name="Timmis K.N."/>
            <person name="Dusterhoft A."/>
            <person name="Tummler B."/>
            <person name="Fraser C.M."/>
        </authorList>
    </citation>
    <scope>NUCLEOTIDE SEQUENCE [LARGE SCALE GENOMIC DNA]</scope>
    <source>
        <strain evidence="5">ATCC 47054 / DSM 6125 / CFBP 8728 / NCIMB 11950 / KT2440</strain>
    </source>
</reference>
<dbReference type="KEGG" id="ppu:PP_0355"/>
<keyword evidence="6" id="KW-0002">3D-structure</keyword>
<proteinExistence type="evidence at protein level"/>
<dbReference type="BioCyc" id="PPUT160488:G1G01-389-MONOMER"/>
<dbReference type="GO" id="GO:0000160">
    <property type="term" value="P:phosphorelay signal transduction system"/>
    <property type="evidence" value="ECO:0007669"/>
    <property type="project" value="InterPro"/>
</dbReference>
<dbReference type="Pfam" id="PF00072">
    <property type="entry name" value="Response_reg"/>
    <property type="match status" value="1"/>
</dbReference>
<dbReference type="PANTHER" id="PTHR44591:SF3">
    <property type="entry name" value="RESPONSE REGULATORY DOMAIN-CONTAINING PROTEIN"/>
    <property type="match status" value="1"/>
</dbReference>
<dbReference type="STRING" id="160488.PP_0355"/>
<dbReference type="PhylomeDB" id="Q88QX9"/>
<reference evidence="6" key="2">
    <citation type="submission" date="2009-05" db="PDB data bank">
        <title>Crystal structure of response regulator receiver protein from Pseudomonas putida.</title>
        <authorList>
            <person name="Bagaria A."/>
            <person name="Burley S.K."/>
            <person name="Swaminathan S."/>
        </authorList>
    </citation>
    <scope>X-RAY CRYSTALLOGRAPHY (2.09 ANGSTROMS) OF 65-189</scope>
</reference>
<dbReference type="HOGENOM" id="CLU_000445_69_8_6"/>
<dbReference type="EvolutionaryTrace" id="Q88QX9"/>
<keyword evidence="5" id="KW-1185">Reference proteome</keyword>
<evidence type="ECO:0000259" key="3">
    <source>
        <dbReference type="PROSITE" id="PS50110"/>
    </source>
</evidence>
<dbReference type="SMR" id="Q88QX9"/>
<evidence type="ECO:0000256" key="2">
    <source>
        <dbReference type="PROSITE-ProRule" id="PRU00169"/>
    </source>
</evidence>
<dbReference type="SUPFAM" id="SSF52172">
    <property type="entry name" value="CheY-like"/>
    <property type="match status" value="1"/>
</dbReference>
<dbReference type="InterPro" id="IPR011006">
    <property type="entry name" value="CheY-like_superfamily"/>
</dbReference>
<feature type="domain" description="Response regulatory" evidence="3">
    <location>
        <begin position="70"/>
        <end position="186"/>
    </location>
</feature>
<accession>Q88QX9</accession>
<dbReference type="OrthoDB" id="8964816at2"/>
<reference evidence="4 5" key="3">
    <citation type="journal article" date="2016" name="Environ. Microbiol.">
        <title>The revisited genome of Pseudomonas putida KT2440 enlightens its value as a robust metabolic chassis.</title>
        <authorList>
            <person name="Belda E."/>
            <person name="van Heck R.G."/>
            <person name="Lopez-Sanchez M.J."/>
            <person name="Cruveiller S."/>
            <person name="Barbe V."/>
            <person name="Fraser C."/>
            <person name="Klenk H.P."/>
            <person name="Petersen J."/>
            <person name="Morgat A."/>
            <person name="Nikel P.I."/>
            <person name="Vallenet D."/>
            <person name="Rouy Z."/>
            <person name="Sekowska A."/>
            <person name="Martins Dos Santos V.A."/>
            <person name="de Lorenzo V."/>
            <person name="Danchin A."/>
            <person name="Medigue C."/>
        </authorList>
    </citation>
    <scope>NUCLEOTIDE SEQUENCE [LARGE SCALE GENOMIC DNA]</scope>
    <source>
        <strain evidence="5">ATCC 47054 / DSM 6125 / CFBP 8728 / NCIMB 11950 / KT2440</strain>
    </source>
</reference>
<dbReference type="EMBL" id="AE015451">
    <property type="protein sequence ID" value="AAN65986.1"/>
    <property type="molecule type" value="Genomic_DNA"/>
</dbReference>
<sequence>MVPIGRKSMSALVKDPTKGETGYASNAVLMLKRNFFDEMSMPEHTDILSDAEREALAVINQSAPVAARPLVLVVDDNAVNREALILYLKSRGIDAVGADGAEEARLYLHYQKRIGLMITDLRMQPESGLDLIRTIRASERAALSIIVVSGDTDVEEAVDVMHLGVVDFLLKPVDLGKLLELVNKELKIG</sequence>
<dbReference type="InterPro" id="IPR050595">
    <property type="entry name" value="Bact_response_regulator"/>
</dbReference>
<dbReference type="PDBsum" id="3HDV"/>
<dbReference type="PATRIC" id="fig|160488.4.peg.383"/>
<gene>
    <name evidence="4" type="ordered locus">PP_0355</name>
</gene>
<dbReference type="PROSITE" id="PS50110">
    <property type="entry name" value="RESPONSE_REGULATORY"/>
    <property type="match status" value="1"/>
</dbReference>
<dbReference type="AlphaFoldDB" id="Q88QX9"/>
<dbReference type="Gene3D" id="3.40.50.2300">
    <property type="match status" value="1"/>
</dbReference>
<dbReference type="SMART" id="SM00448">
    <property type="entry name" value="REC"/>
    <property type="match status" value="1"/>
</dbReference>
<dbReference type="PDB" id="3HDV">
    <property type="method" value="X-ray"/>
    <property type="resolution" value="2.09 A"/>
    <property type="chains" value="A/B/C/D=65-189"/>
</dbReference>
<evidence type="ECO:0000256" key="1">
    <source>
        <dbReference type="ARBA" id="ARBA00022553"/>
    </source>
</evidence>
<dbReference type="PaxDb" id="160488-PP_0355"/>
<feature type="modified residue" description="4-aspartylphosphate" evidence="2">
    <location>
        <position position="120"/>
    </location>
</feature>
<evidence type="ECO:0007829" key="6">
    <source>
        <dbReference type="PDB" id="3HDV"/>
    </source>
</evidence>
<evidence type="ECO:0000313" key="5">
    <source>
        <dbReference type="Proteomes" id="UP000000556"/>
    </source>
</evidence>
<name>Q88QX9_PSEPK</name>
<dbReference type="Proteomes" id="UP000000556">
    <property type="component" value="Chromosome"/>
</dbReference>
<protein>
    <submittedName>
        <fullName evidence="4">Response regulator</fullName>
    </submittedName>
</protein>
<dbReference type="PANTHER" id="PTHR44591">
    <property type="entry name" value="STRESS RESPONSE REGULATOR PROTEIN 1"/>
    <property type="match status" value="1"/>
</dbReference>
<keyword evidence="1 2" id="KW-0597">Phosphoprotein</keyword>
<organism evidence="4 5">
    <name type="scientific">Pseudomonas putida (strain ATCC 47054 / DSM 6125 / CFBP 8728 / NCIMB 11950 / KT2440)</name>
    <dbReference type="NCBI Taxonomy" id="160488"/>
    <lineage>
        <taxon>Bacteria</taxon>
        <taxon>Pseudomonadati</taxon>
        <taxon>Pseudomonadota</taxon>
        <taxon>Gammaproteobacteria</taxon>
        <taxon>Pseudomonadales</taxon>
        <taxon>Pseudomonadaceae</taxon>
        <taxon>Pseudomonas</taxon>
    </lineage>
</organism>